<feature type="domain" description="Carrier" evidence="7">
    <location>
        <begin position="4295"/>
        <end position="4370"/>
    </location>
</feature>
<dbReference type="InterPro" id="IPR036736">
    <property type="entry name" value="ACP-like_sf"/>
</dbReference>
<dbReference type="Gene3D" id="3.40.50.1820">
    <property type="entry name" value="alpha/beta hydrolase"/>
    <property type="match status" value="1"/>
</dbReference>
<evidence type="ECO:0000313" key="9">
    <source>
        <dbReference type="Proteomes" id="UP000656881"/>
    </source>
</evidence>
<dbReference type="SMART" id="SM00824">
    <property type="entry name" value="PKS_TE"/>
    <property type="match status" value="1"/>
</dbReference>
<accession>A0ABQ2LIS4</accession>
<keyword evidence="3" id="KW-0597">Phosphoprotein</keyword>
<dbReference type="PANTHER" id="PTHR45527">
    <property type="entry name" value="NONRIBOSOMAL PEPTIDE SYNTHETASE"/>
    <property type="match status" value="1"/>
</dbReference>
<proteinExistence type="predicted"/>
<dbReference type="InterPro" id="IPR025110">
    <property type="entry name" value="AMP-bd_C"/>
</dbReference>
<gene>
    <name evidence="8" type="ORF">GCM10012286_07510</name>
</gene>
<dbReference type="InterPro" id="IPR020806">
    <property type="entry name" value="PKS_PP-bd"/>
</dbReference>
<dbReference type="Gene3D" id="3.30.300.30">
    <property type="match status" value="6"/>
</dbReference>
<dbReference type="InterPro" id="IPR045851">
    <property type="entry name" value="AMP-bd_C_sf"/>
</dbReference>
<feature type="region of interest" description="Disordered" evidence="6">
    <location>
        <begin position="6819"/>
        <end position="6838"/>
    </location>
</feature>
<dbReference type="SMART" id="SM01294">
    <property type="entry name" value="PKS_PP_betabranch"/>
    <property type="match status" value="1"/>
</dbReference>
<evidence type="ECO:0000256" key="1">
    <source>
        <dbReference type="ARBA" id="ARBA00001957"/>
    </source>
</evidence>
<dbReference type="PANTHER" id="PTHR45527:SF1">
    <property type="entry name" value="FATTY ACID SYNTHASE"/>
    <property type="match status" value="1"/>
</dbReference>
<dbReference type="PROSITE" id="PS00012">
    <property type="entry name" value="PHOSPHOPANTETHEINE"/>
    <property type="match status" value="6"/>
</dbReference>
<evidence type="ECO:0000256" key="4">
    <source>
        <dbReference type="ARBA" id="ARBA00022737"/>
    </source>
</evidence>
<feature type="domain" description="Carrier" evidence="7">
    <location>
        <begin position="1619"/>
        <end position="1694"/>
    </location>
</feature>
<dbReference type="NCBIfam" id="TIGR01720">
    <property type="entry name" value="NRPS-para261"/>
    <property type="match status" value="2"/>
</dbReference>
<dbReference type="Pfam" id="PF00975">
    <property type="entry name" value="Thioesterase"/>
    <property type="match status" value="1"/>
</dbReference>
<dbReference type="Pfam" id="PF00501">
    <property type="entry name" value="AMP-binding"/>
    <property type="match status" value="5"/>
</dbReference>
<dbReference type="InterPro" id="IPR010071">
    <property type="entry name" value="AA_adenyl_dom"/>
</dbReference>
<dbReference type="InterPro" id="IPR000873">
    <property type="entry name" value="AMP-dep_synth/lig_dom"/>
</dbReference>
<dbReference type="EMBL" id="BMNG01000002">
    <property type="protein sequence ID" value="GGO36046.1"/>
    <property type="molecule type" value="Genomic_DNA"/>
</dbReference>
<evidence type="ECO:0000256" key="6">
    <source>
        <dbReference type="SAM" id="MobiDB-lite"/>
    </source>
</evidence>
<dbReference type="SUPFAM" id="SSF52777">
    <property type="entry name" value="CoA-dependent acyltransferases"/>
    <property type="match status" value="15"/>
</dbReference>
<dbReference type="InterPro" id="IPR001031">
    <property type="entry name" value="Thioesterase"/>
</dbReference>
<evidence type="ECO:0000256" key="5">
    <source>
        <dbReference type="ARBA" id="ARBA00023194"/>
    </source>
</evidence>
<dbReference type="Gene3D" id="3.30.559.10">
    <property type="entry name" value="Chloramphenicol acetyltransferase-like domain"/>
    <property type="match status" value="7"/>
</dbReference>
<feature type="domain" description="Carrier" evidence="7">
    <location>
        <begin position="18"/>
        <end position="92"/>
    </location>
</feature>
<dbReference type="Pfam" id="PF00550">
    <property type="entry name" value="PP-binding"/>
    <property type="match status" value="6"/>
</dbReference>
<dbReference type="InterPro" id="IPR020845">
    <property type="entry name" value="AMP-binding_CS"/>
</dbReference>
<keyword evidence="9" id="KW-1185">Reference proteome</keyword>
<evidence type="ECO:0000256" key="3">
    <source>
        <dbReference type="ARBA" id="ARBA00022553"/>
    </source>
</evidence>
<dbReference type="SUPFAM" id="SSF53335">
    <property type="entry name" value="S-adenosyl-L-methionine-dependent methyltransferases"/>
    <property type="match status" value="1"/>
</dbReference>
<keyword evidence="5" id="KW-0045">Antibiotic biosynthesis</keyword>
<feature type="domain" description="Carrier" evidence="7">
    <location>
        <begin position="6836"/>
        <end position="6911"/>
    </location>
</feature>
<dbReference type="InterPro" id="IPR001242">
    <property type="entry name" value="Condensation_dom"/>
</dbReference>
<dbReference type="Pfam" id="PF00668">
    <property type="entry name" value="Condensation"/>
    <property type="match status" value="7"/>
</dbReference>
<dbReference type="InterPro" id="IPR029058">
    <property type="entry name" value="AB_hydrolase_fold"/>
</dbReference>
<dbReference type="Gene3D" id="2.30.38.10">
    <property type="entry name" value="Luciferase, Domain 3"/>
    <property type="match status" value="5"/>
</dbReference>
<comment type="caution">
    <text evidence="8">The sequence shown here is derived from an EMBL/GenBank/DDBJ whole genome shotgun (WGS) entry which is preliminary data.</text>
</comment>
<name>A0ABQ2LIS4_9ACTN</name>
<feature type="region of interest" description="Disordered" evidence="6">
    <location>
        <begin position="245"/>
        <end position="273"/>
    </location>
</feature>
<sequence length="7202" mass="766338">MDKQRLPEPEFRGGVYRAPRTPEEEVLAAAFAAVLGLDRVGVDDDFFAVGGDSIQSLQVVTRVRARGVAIGARDVFECRTVARLAEVAVGGGRAGAAGAAAHAPALAELEGGGTGWMPLLPVARWLRDRGPGFERFLQAMVLDLPAGIDREGLVATLGAVVDRHDLLRARLVSADGGGLDVAPSGSVDVDALVRRVACDGDWGGEGWQASLTRELDAAAGRLDPGAGVVAQFVWFDASGAGSSGAGLSGADPSSAGSSGTGPTDTPPSPTTTPGRLLLVLHHLVVDGVTWRVLMPDLALAWERVRDGQVAELPPVGTSLRQWAHTLAQEAVGGKRVVELALWESIVDGPDPVLGARRLDPAVDVIATLTETRVDLPADVTDALLTTVPAAFHGEVNDGLLASLALALATWRRNRGTDEPSALIRLEGHGREEAAAPGADLSRTVGWFTSVFPVRLDLTGADLDDALAGGPAAARVIKTVKEQLRAIPDKGIGYGLLRHLNPETEAVLAQHGHGQVGFNYLGRFSTGADMPAELHGLGFTRVTGITALDALDAAQDPAMPALAEVDINASVTDTPEGPRLGALFTAPSGVLTQDEVRELADLWCRALKGLARHVTAGHGTRGGLTPSDLPLVSATQSDIEAWEERYPGLSDVWPVSPLQSGLLFHSAMAAESDSAFDAYQVQYVLHLTGPVVPSRMRAAGQAVLDRHPALRTAFVNGGDSDGMVQLVVDGVELPWRYADFSTEEDFESFEGFEDFLAEDLKAHFDPVEPPMLRLSLVKRGGLKQDEERYDLVLTAHHALFDGWSLPLLTQDLLRCYADTEGGTGSIPPPSRTYRDYLQWLFQQDDTESAQAWRAELDGVDEPTLLAPGVRAGADSAGIGQVAVPLPAPEAQELARRAADLGVTLNTLVQGAWGILLGQLTNRQDVVLSATVAGRPASLPGVDSVVGMFLNTVPVRVRCAPGDTLTDLLSGLQKRQAALLDHHHFGLPGIHEATGMKALFDSIIGFESFPMDRSGIAEAGAAAGIAVTGIRAFTASHYPVTVFVYPDGPHPRLDVQYQRNVFDRATADDLAARFARVLRQLSADPARTVADVDILEPAERRQLLESGHAAAVPVPATTLPGLVARQAARTPEAEAVACGEVSYTYRDLEARANRLARELIGRGAGPETVVGLALSRSADLVVALLGILKSGACYLPIDPKYPSHRLDFVLSQARPALILTDAASADVLPRTDVPSLRIEDIDLEPPAYEAELTDADRLAPLRPDHAAYLIYTSGSTGTPKGVVITHANVVNGVTQLAARVGGAGPGSRMLAGTSVNFDVSVYETFTTLATGGTVEVVRDALALGEPGAPAVSVLSTVPSVFAELADRLPDAAGPDTLVFAGEALPASLVRSVREAMPGVTVVNAYGQSESFYATVFALAPGEEWLGVGSTPIGTPLGNMRTYVLGPGLAPVPPGVVGELYVAGNIGRGYHGRAGLTADRFVADPFGPPGARMYRTGDLARWNADGQLEYQGRGDAQVKVRGFRIEPAEVEAALTAHPDVARAAVVARDDGGPAGRRLVAYVVRADGGLGTAGLRDFVSARLPDFMVPSAFLALERLPLAPNGKLDRRALPEPEFAGAAYRAPRTAREEALCALFAEVLGLERAGIDDDFFDLGGHSLLATKLISRIRSTLGVEVPLRTLFAHPSVLRLAPALADGSDPGERAPLVPVGRRPERLPLSYAQQGLWFLHALEGPSATYNMPYVLHLNGELDVAALELALNDVVTRHEPLRTVYPTADGRPHQRVLRPREAVVGLPVREVREDELGAAVAGVARHAFDLATEVPVRAHLFTLGPERSVLSLVFHHIAVDGWSLAPLTRDLRTAYAARRASAAPNWGPLPVSYADYTLWQRDLLGAADDPGSLLGRQHAYWAEHLAGLPEQVTLPSDRPRPAALARTGDTAEFAFDAALHRGLVELARSAGATVHMVLQAAVAALLTRLGAGTDISVGSGVAGRPDDRLTDLVGMFVNTLVLRTDTSGDPAFADLLAQVRETSLAAYGHDVPFESLVERLNPSRSASRHPLFQVALALQNNEEADFDLPGLRVRAESATTGTSRYDLLLSVSEAFEDRGTPAGVTVEAEYSTELFDRGTVEAFVGRWRRFLTAVVADPARRVGAVDLLSAEEQQRLLPPPGEAAEPVVATATLPELVEARVAETPDAPAVTDERYTWSYAELNERANRIAHWLTGRGVGPDRPVAVALPRSCEQIAAVLGITKAGAAHLPVDPDYPADRLTFLAEDARPALILTDRATAPAFPPELSDRLVAVDAPDVRAAWEQAPATDPTDADRAAPLLPEHAAYVIYTSGSTGLPKGVTVTHTGIAALRAVHLDRFDLAPGSRVLQSATPSFDVSVWDLIMALTTGATLVLPHQQRLVGDELAQVLAERHITHATLPPSVVGTLPADAAETLTDLRVLSLAGEACPADLVSRWAPGRLVMNAYGPTEITCAATVARLLPAPRVPIGTAVPDTRLYVLDDRLSVVPPGTPGELYVAGPGLARGYLGRPGTTAERFVANPYGPSGDRMYRTGDLVRWAGDGQLEYLGRTDDQVKIRGIRIEPGEIQAALAEHPGVAQAVVAVRDGHEGGGEGAGGGRGGRRLVGYVVPVGVKGDDASRLQDPDVPQGSGQDRSPGALSDLDVDLTAVVSPRELRRFLAARLPEFMVPGVFVILDGLPLTANGKVDQRALPEAEFAGGEYRAPRTAEERVLAGVFAEVLGLGRVGVDDDFFAVGGDSIRSIQVVSRAKAQGVGITPRQIFECRTVAELAAAAVSDRSGSGSGAALEELEELEGGGVGWMPLLPVARYLTGELGAHIGRFSQSTVLDLPGGIDEGGLVATLTAVVDHHDALRSRLLAEGGEGTGEGGLEAAAPGTVDVASLVRRVECDGDWSSEAWQRLAAAELDAATGRLDPTAGTMAQFVWFDTTAAEGTAGSPNRARPPARLLVVLHHLVVDGVSWRILVPDLATAWEQITAGRTPVLAPVTTSLRRWSHALKDEADSETRTAELPLWQRILDGPDPDLGARPFDAAVDVSATVEHLWVELPTAVTESLLTTVPAAFRGGVNDGLLAALALAVTRWRGERGVAESSTLVRLEGHGREEHIAPGADLSRTLGWFTSVFPVRLDVAGHDVDEAFAGGPAAGGVVKAVKEQLLSVPDKGIGFGLLRHLNPLASAALEGRATGQIAFNYLGRFSADDLPEELRGLGWNVAPGTEKLIAEPDAGMPALATVELNAYVTDGAQGPRLSARFGFPTGLLSGVEVRRLAGLWRTALEGLARHAAEPGAGGLTPSDVPLVQVTQPTIDAWAEKYPGLTDIWPVTSMQSGLLYQSMLSGSEEHDAYQVRLVLHLTGRVDPGRMRTAGQALLDRYANLRAAFVDDSAGEPHQLIVDGVELPWRHVDLSDLSEDERAAAFARLLAEDQADHFDPAVPPLLRMCLVTMDDGRSELVFSAHHVLYDGWSFPTLIQDLLRLYGTHGDPADLPRVRGYREFLAWLARQDHEEAARAWARELDGVEEPTLLAPGTPEAPSRAEPGMVEVPLPAEESRTLSRRAAELGITLNTLVQGAWALTLGRLTGRQDVTFGATVSGRPPSVTGVDAMVGLFINTLPVRVATHPGQSLAELLTTLQDRQAALLDHQHHGLGEIQRAAGLTSLFDTMVGFDSYPVDTVSLADAYAAAGVAVSGISAVSGTHYPLTVIADAEPQLRLILQYQHHAFDRAAVTAVAGRFARVLRQLAADPHVPVGRVDTLTPGEREQVLHGFNGTVMPTPERTLPELFERQAAATPDAVAVVHGDDSWTYRELDARANRVAHWLLAQGIGAEQLVGTALPRSADLVAAVLGIAKAGAAHLPLDPQYPADRITYLTGDARPALTLTTRETARRLPDHLPTRLVTIDAPDVRSAWEQSAATAPTDADRTAPLTPAHTAYVIYTSGSTGQPKGVTVTHAGLAGLGSALAARARVTPDSRVLQLSSASFDASVLEYAMALCAGAALVVPGQPRLAGAELATALAEHRITHAFIPPSVLATLPPDAPDSLTDLRDLMVGAEACPPDLAARWAPGRRLLNGYGPTEITALATISHPMTDGQVPIGVPLPNSRLHVLDQHLNLTPPGAPGELYVEGSGLARGYLGRSALTATRFVANPYGEPGSRLYRTGDLVRWADGQLHYLGRTDDQVKIRGFRIEPGEIQNALTAQPGVSQAVVTARQDGTDGRRLVAYVVPAAPGELSLPALRKALHERLPSYMVPAAFVTLDAIPLTTNGKVDRRALPAPDRAAGGAGRAPRSSLEETLCALYADTLDAAVVTVDDSFFDLGGHSLLATKLISRIRTALGVEVSLRTLFTHPTVAGLAAHLDGPSVTQAPLVRVARRPERLPLSYAQQRLWFLHRLEGPSATYNMPFVLRLSGRVDVAAMEAAVHDLAVRHETLRTVFPMADGKPHQRVLGPDEARQPLRVRRVPDGSELRDAVDGAARYAFDLASEVPLRAWLFEAGDDESVLVLVVHHIAGDGWSLAPLARDLAAAYTARCAGAAPDWAPLPVSYVDYTLWQRELLGSDDDPGSRFSEQYAYWARQLAALPEQVSIPADRPRPAAPSYEGGLVRHSLDAGLHQGITDLARAAGATPFMVLQAAMAALLTRLGAGTDIPVGSGVAGRTDEGLKDLVGLFVNTFVLRTDTSGDPSFEELLARVRETSLAAYAHQDIPFEGLVERLNPQRSTSHHPLFQIALVLQNNEEARFELPGLRVRTETTGTGTARHDVLLSLSETFGPAENFGPSETFRDRAAPAGVTVDVEYATDLFDRGTVEAFVARWERLLRAVVADPGLRVGAAELLTGAEREQLLQVRGRADEDVPTATWPALFEAAVRAAPHAPAVESAELTWSYAELNSYANRIAHWLMGRGIGPEQLVGVALPRSCEQVAAVLGITKAGAAYLPVDPDYPADRVAYIAEDARPALILTDRATARSLPEGLPLVAVDAPELRAAWVRAATTDPTDADRTTPLTPAHPSYVIYTSGSTGRPKGVALTHAGLAPLRATQLRDLAPGLGARVLQSASTSFDVAVWDLLMGLTTGATLVLPEQRRLAGDELARTLAERRVTHATLPPSVVGTLPADAPRTLTGLRVLTVAGEACPPELAARWAPGRRLMNGYGPTEITCDATMAQLTDGSRVAIGTPAVDTRLYVLDERLGLTPPGAPGELYVAGPGVARGYPGRAGLTAERFVADPYGPAGSRMYRTGDLVRWAADGQLEYLGRGDEQVKIRGFRVEPGEVQAALTDQPAVARAVVTTHDAGDGDRQLIAYVVPAADEASADRHVTEWQSIYDSVYAETPALPLGTDFHGWNSTYTGSALPEAEMREWRDATVALIREQRPRDVLEIGAGSGLLLGPLAPTVASYWATDLSAASVDRLTAQTRHWDHVHVRHQPAHDFTGLPEGHFDTIVLNSVIQYFPTRRYLTDVLDQALRLLAPGGRVIVGDVRHHGLLPALRTAAHAPRSTVTTTPGLYDTVQHAVLTEEELLVHPAYFTDLAARDAATTGADIRLKHGAAHNELTRHRYDVVLHTAPRPADLGTVFAVPWPEECGPDDLAATLTALTATARGPLRVTGIPNARLTREVAAHRAAANHTPLDHIRRLLAHADPAAVDPEAVHRWAAAHGHAVRTTWDAQGLDAFDALILPPGDGEPGAYVGTYDSPTRPAAFTNTPAGTAATAGLLSTVRQSLRERLPAHLVPSALIPITEVPLTPNGKINYRALPGPDHRSSGDGRAPRTPREEILCALFAETLALPAPATIDDNFFDLGGHSLLATKLISRIRASLDAELPLRLLFAHPTVAGLAPHLDSAAHAQAPPTPTDERPECLPLSFAQQRLWFLHRLEGPSATYNMPFVLHLNGELDVAALESALADVVARHETLRTVFPVADGTPYQRVLDPREAGAGLEVRRIREDELAGAVAAAARHAFDLAAEPPLHARLFTISPSRSVLALVLHHIAADGWSLTPLTRDLTTAYTARLAGEEPDWAPLPVSYADYTLWQHGLLGDDKDPDSVISAQHAYWAEQLAGLPEQVTVPADRPRPAAPAHTGDFVRFDLDAQLHQGVADLARSSGVTVQMVLQAAMAALLTRLGAGTDIAIGSPIAGRTDASLDDLVGFFVNTLVLRTDTSGNPAFTELLQQVRETSLAAYSHQDVPFESLVEKLNPPRSASRHPLFQVALALQNNAEAHFDLPGLRIRTEGAATGTSRYDLLLTLAETFENGADGVAAPAGLTIGVEYSTELFDAATVEAFVGRWRRLLAAVVADPALRVGAADLLTAAERDQLLSGQVRPDGDSEDNAPEPLTLAALFQATTHAAPDACAVTDSQYTWTYAELNSHANRIAHWLMGQGIGPEQLVAVALPRSCAQVAAVLGIAKAGAAHLPVDPTYPADRITYLTEDARPALILTDRDTARGLPPGLSGRLVAVDAPQVRAAWAQAPASDPTDADRTTPLTPTHTAYVIYTSGSTGRPKGVTVTHTGLAGLGAALVERARVTAGSRVLQLSSVSFDASVLEYAMTFRAGAMLVVPDQQRLAGAELADALAEHRITHAFIPPSVLATLPPDAPDTLTDLRDLMVGAEACPPDLAARWAPGRRLLNGYGPTETTALATISHPMTDGQVPIGVPLPHTRLHVLDEHLGLAPPGIPGELYVEGAGLARGYLDRSALTATRFVANPYGEPGSRLYRTGDLVRRAPDGQLHYLGRTDDQVKIRGFRIEPGEIQNALTAQPAVSQAVVITRQDAVGDRRLIAYVVPATPGELPLPALRKALQERLPSYMVPAAFVPLDEFPLTRNGKVDRHALPEPGLPASTGGRAPRSPREEILCTLIAEVLGVAEVGVDDSFFDLGGHSLLATTLISRIQATLGAEIPLRAVFAHASAARLADYLADGTDGDSSLDILLPLRTSGELPPLFCVHQGGGDCWSYANLLPLLSSDFPVYGLQSRMLRQPDAVPGSIDEIAADCVEQMRRVQPTGPYHLLGHSFGGIVSHAMAALLQRSGEHVEVIVSLDSEPARPVPAGELEQMDDTGRIYATLLELMGADPGVERLSYEEFTEVARTTGTALGSLSEEEVAALVRRTGHFVRLAGLHRHERVATDMLLFAATDREPPLITADMWRGHVDGEITRHLVRSKHHTLVTPDVLRTLVPVIEERLRRPSGTTRSGTARREPGPRQGPPRLRPTPR</sequence>
<dbReference type="InterPro" id="IPR006162">
    <property type="entry name" value="Ppantetheine_attach_site"/>
</dbReference>
<feature type="region of interest" description="Disordered" evidence="6">
    <location>
        <begin position="2637"/>
        <end position="2661"/>
    </location>
</feature>
<dbReference type="NCBIfam" id="TIGR01733">
    <property type="entry name" value="AA-adenyl-dom"/>
    <property type="match status" value="5"/>
</dbReference>
<dbReference type="Gene3D" id="3.40.50.980">
    <property type="match status" value="10"/>
</dbReference>
<dbReference type="InterPro" id="IPR020802">
    <property type="entry name" value="TesA-like"/>
</dbReference>
<dbReference type="Proteomes" id="UP000656881">
    <property type="component" value="Unassembled WGS sequence"/>
</dbReference>
<feature type="compositionally biased region" description="Low complexity" evidence="6">
    <location>
        <begin position="248"/>
        <end position="263"/>
    </location>
</feature>
<feature type="domain" description="Carrier" evidence="7">
    <location>
        <begin position="2725"/>
        <end position="2799"/>
    </location>
</feature>
<dbReference type="CDD" id="cd19540">
    <property type="entry name" value="LCL_NRPS-like"/>
    <property type="match status" value="3"/>
</dbReference>
<evidence type="ECO:0000259" key="7">
    <source>
        <dbReference type="PROSITE" id="PS50075"/>
    </source>
</evidence>
<feature type="region of interest" description="Disordered" evidence="6">
    <location>
        <begin position="7171"/>
        <end position="7202"/>
    </location>
</feature>
<dbReference type="SMART" id="SM00823">
    <property type="entry name" value="PKS_PP"/>
    <property type="match status" value="6"/>
</dbReference>
<dbReference type="InterPro" id="IPR010060">
    <property type="entry name" value="NRPS_synth"/>
</dbReference>
<feature type="compositionally biased region" description="Pro residues" evidence="6">
    <location>
        <begin position="7191"/>
        <end position="7202"/>
    </location>
</feature>
<dbReference type="CDD" id="cd02440">
    <property type="entry name" value="AdoMet_MTases"/>
    <property type="match status" value="1"/>
</dbReference>
<dbReference type="CDD" id="cd19543">
    <property type="entry name" value="DCL_NRPS"/>
    <property type="match status" value="2"/>
</dbReference>
<organism evidence="8 9">
    <name type="scientific">Streptomyces lasiicapitis</name>
    <dbReference type="NCBI Taxonomy" id="1923961"/>
    <lineage>
        <taxon>Bacteria</taxon>
        <taxon>Bacillati</taxon>
        <taxon>Actinomycetota</taxon>
        <taxon>Actinomycetes</taxon>
        <taxon>Kitasatosporales</taxon>
        <taxon>Streptomycetaceae</taxon>
        <taxon>Streptomyces</taxon>
    </lineage>
</organism>
<dbReference type="InterPro" id="IPR023213">
    <property type="entry name" value="CAT-like_dom_sf"/>
</dbReference>
<dbReference type="Gene3D" id="3.40.50.150">
    <property type="entry name" value="Vaccinia Virus protein VP39"/>
    <property type="match status" value="1"/>
</dbReference>
<keyword evidence="2" id="KW-0596">Phosphopantetheine</keyword>
<dbReference type="InterPro" id="IPR029063">
    <property type="entry name" value="SAM-dependent_MTases_sf"/>
</dbReference>
<evidence type="ECO:0000313" key="8">
    <source>
        <dbReference type="EMBL" id="GGO36046.1"/>
    </source>
</evidence>
<dbReference type="Pfam" id="PF08242">
    <property type="entry name" value="Methyltransf_12"/>
    <property type="match status" value="1"/>
</dbReference>
<reference evidence="9" key="1">
    <citation type="journal article" date="2019" name="Int. J. Syst. Evol. Microbiol.">
        <title>The Global Catalogue of Microorganisms (GCM) 10K type strain sequencing project: providing services to taxonomists for standard genome sequencing and annotation.</title>
        <authorList>
            <consortium name="The Broad Institute Genomics Platform"/>
            <consortium name="The Broad Institute Genome Sequencing Center for Infectious Disease"/>
            <person name="Wu L."/>
            <person name="Ma J."/>
        </authorList>
    </citation>
    <scope>NUCLEOTIDE SEQUENCE [LARGE SCALE GENOMIC DNA]</scope>
    <source>
        <strain evidence="9">CGMCC 4.7349</strain>
    </source>
</reference>
<dbReference type="SUPFAM" id="SSF56801">
    <property type="entry name" value="Acetyl-CoA synthetase-like"/>
    <property type="match status" value="5"/>
</dbReference>
<dbReference type="NCBIfam" id="NF004282">
    <property type="entry name" value="PRK05691.1"/>
    <property type="match status" value="7"/>
</dbReference>
<dbReference type="NCBIfam" id="NF003417">
    <property type="entry name" value="PRK04813.1"/>
    <property type="match status" value="7"/>
</dbReference>
<dbReference type="CDD" id="cd05930">
    <property type="entry name" value="A_NRPS"/>
    <property type="match status" value="1"/>
</dbReference>
<dbReference type="Pfam" id="PF13193">
    <property type="entry name" value="AMP-binding_C"/>
    <property type="match status" value="3"/>
</dbReference>
<dbReference type="PROSITE" id="PS50075">
    <property type="entry name" value="CARRIER"/>
    <property type="match status" value="6"/>
</dbReference>
<evidence type="ECO:0000256" key="2">
    <source>
        <dbReference type="ARBA" id="ARBA00022450"/>
    </source>
</evidence>
<dbReference type="Gene3D" id="1.10.1200.10">
    <property type="entry name" value="ACP-like"/>
    <property type="match status" value="5"/>
</dbReference>
<feature type="domain" description="Carrier" evidence="7">
    <location>
        <begin position="5765"/>
        <end position="5841"/>
    </location>
</feature>
<dbReference type="Gene3D" id="3.30.559.30">
    <property type="entry name" value="Nonribosomal peptide synthetase, condensation domain"/>
    <property type="match status" value="7"/>
</dbReference>
<dbReference type="SUPFAM" id="SSF53474">
    <property type="entry name" value="alpha/beta-Hydrolases"/>
    <property type="match status" value="1"/>
</dbReference>
<keyword evidence="4" id="KW-0677">Repeat</keyword>
<dbReference type="InterPro" id="IPR009081">
    <property type="entry name" value="PP-bd_ACP"/>
</dbReference>
<dbReference type="SUPFAM" id="SSF47336">
    <property type="entry name" value="ACP-like"/>
    <property type="match status" value="6"/>
</dbReference>
<dbReference type="PROSITE" id="PS00455">
    <property type="entry name" value="AMP_BINDING"/>
    <property type="match status" value="5"/>
</dbReference>
<protein>
    <recommendedName>
        <fullName evidence="7">Carrier domain-containing protein</fullName>
    </recommendedName>
</protein>
<comment type="cofactor">
    <cofactor evidence="1">
        <name>pantetheine 4'-phosphate</name>
        <dbReference type="ChEBI" id="CHEBI:47942"/>
    </cofactor>
</comment>
<dbReference type="InterPro" id="IPR013217">
    <property type="entry name" value="Methyltransf_12"/>
</dbReference>